<feature type="domain" description="HTH marR-type" evidence="3">
    <location>
        <begin position="17"/>
        <end position="66"/>
    </location>
</feature>
<dbReference type="PANTHER" id="PTHR18964">
    <property type="entry name" value="ROK (REPRESSOR, ORF, KINASE) FAMILY"/>
    <property type="match status" value="1"/>
</dbReference>
<dbReference type="Gene3D" id="1.10.10.10">
    <property type="entry name" value="Winged helix-like DNA-binding domain superfamily/Winged helix DNA-binding domain"/>
    <property type="match status" value="1"/>
</dbReference>
<dbReference type="GO" id="GO:0003700">
    <property type="term" value="F:DNA-binding transcription factor activity"/>
    <property type="evidence" value="ECO:0007669"/>
    <property type="project" value="InterPro"/>
</dbReference>
<comment type="similarity">
    <text evidence="1">Belongs to the ROK (NagC/XylR) family.</text>
</comment>
<dbReference type="InterPro" id="IPR036390">
    <property type="entry name" value="WH_DNA-bd_sf"/>
</dbReference>
<sequence length="522" mass="53506">MTQALRHDAMRARNLALVLGAVGARGSVTRAALAEMTGLTKTTVSKLVGDLIEGGLVVETGAVRDGERGRPGVEIRISGQHVAALGLEINVDYLAVCVVDLARTVRLRRTQAVDNRAAPPVDVIAQLGDLAAAVVDEAVEKGLRVVGGVLAVPGPVDMTSGVVHNAPNLGWRDVPLASLLRFPFPVRVENEANLAALGELWFGSGLPDFLHVSGEIGIGAGLVVRGRLFRGAHGFAGELGHVVVSPAGPPCRCGGRGCLEQYAGQDALLTAARAAPFRRAALNRRAADTPPTSGYVSAGIPQKDAAETPMVAQEKTPGSSGATQAGATQAGATQAGATQAGATHRRPAETPAAGQKDAPETPGAAQEKMAETPGATHKRPAETPGAAQEKPAETPGAVSATIPLEMLLPAQQGVSWVLSRLREGDEKARAACERAAWALGVALSSAVNLVDPDAIVLGGIYAPLFPWIGHMVTDTMKARLGQMRGAVPPVVVSRLGAEAAALGAAGQVIEQVMADPAALLHS</sequence>
<protein>
    <recommendedName>
        <fullName evidence="3">HTH marR-type domain-containing protein</fullName>
    </recommendedName>
</protein>
<evidence type="ECO:0000256" key="1">
    <source>
        <dbReference type="ARBA" id="ARBA00006479"/>
    </source>
</evidence>
<dbReference type="Gene3D" id="3.30.420.40">
    <property type="match status" value="4"/>
</dbReference>
<feature type="compositionally biased region" description="Low complexity" evidence="2">
    <location>
        <begin position="321"/>
        <end position="342"/>
    </location>
</feature>
<reference evidence="4" key="1">
    <citation type="journal article" date="2014" name="Int. J. Syst. Evol. Microbiol.">
        <title>Complete genome sequence of Corynebacterium casei LMG S-19264T (=DSM 44701T), isolated from a smear-ripened cheese.</title>
        <authorList>
            <consortium name="US DOE Joint Genome Institute (JGI-PGF)"/>
            <person name="Walter F."/>
            <person name="Albersmeier A."/>
            <person name="Kalinowski J."/>
            <person name="Ruckert C."/>
        </authorList>
    </citation>
    <scope>NUCLEOTIDE SEQUENCE</scope>
    <source>
        <strain evidence="4">CGMCC 4.7138</strain>
    </source>
</reference>
<reference evidence="4" key="2">
    <citation type="submission" date="2020-09" db="EMBL/GenBank/DDBJ databases">
        <authorList>
            <person name="Sun Q."/>
            <person name="Zhou Y."/>
        </authorList>
    </citation>
    <scope>NUCLEOTIDE SEQUENCE</scope>
    <source>
        <strain evidence="4">CGMCC 4.7138</strain>
    </source>
</reference>
<dbReference type="AlphaFoldDB" id="A0A8H9LE34"/>
<proteinExistence type="inferred from homology"/>
<dbReference type="Pfam" id="PF12802">
    <property type="entry name" value="MarR_2"/>
    <property type="match status" value="1"/>
</dbReference>
<evidence type="ECO:0000259" key="3">
    <source>
        <dbReference type="Pfam" id="PF12802"/>
    </source>
</evidence>
<feature type="region of interest" description="Disordered" evidence="2">
    <location>
        <begin position="307"/>
        <end position="396"/>
    </location>
</feature>
<organism evidence="4 5">
    <name type="scientific">Microbispora bryophytorum</name>
    <dbReference type="NCBI Taxonomy" id="1460882"/>
    <lineage>
        <taxon>Bacteria</taxon>
        <taxon>Bacillati</taxon>
        <taxon>Actinomycetota</taxon>
        <taxon>Actinomycetes</taxon>
        <taxon>Streptosporangiales</taxon>
        <taxon>Streptosporangiaceae</taxon>
        <taxon>Microbispora</taxon>
    </lineage>
</organism>
<dbReference type="PANTHER" id="PTHR18964:SF149">
    <property type="entry name" value="BIFUNCTIONAL UDP-N-ACETYLGLUCOSAMINE 2-EPIMERASE_N-ACETYLMANNOSAMINE KINASE"/>
    <property type="match status" value="1"/>
</dbReference>
<evidence type="ECO:0000313" key="4">
    <source>
        <dbReference type="EMBL" id="GGN99899.1"/>
    </source>
</evidence>
<name>A0A8H9LE34_9ACTN</name>
<accession>A0A8H9LE34</accession>
<dbReference type="SUPFAM" id="SSF53067">
    <property type="entry name" value="Actin-like ATPase domain"/>
    <property type="match status" value="1"/>
</dbReference>
<comment type="caution">
    <text evidence="4">The sequence shown here is derived from an EMBL/GenBank/DDBJ whole genome shotgun (WGS) entry which is preliminary data.</text>
</comment>
<dbReference type="Proteomes" id="UP000653480">
    <property type="component" value="Unassembled WGS sequence"/>
</dbReference>
<evidence type="ECO:0000256" key="2">
    <source>
        <dbReference type="SAM" id="MobiDB-lite"/>
    </source>
</evidence>
<dbReference type="Pfam" id="PF00480">
    <property type="entry name" value="ROK"/>
    <property type="match status" value="2"/>
</dbReference>
<gene>
    <name evidence="4" type="ORF">GCM10011574_05990</name>
</gene>
<dbReference type="EMBL" id="BMMN01000001">
    <property type="protein sequence ID" value="GGN99899.1"/>
    <property type="molecule type" value="Genomic_DNA"/>
</dbReference>
<evidence type="ECO:0000313" key="5">
    <source>
        <dbReference type="Proteomes" id="UP000653480"/>
    </source>
</evidence>
<dbReference type="InterPro" id="IPR036388">
    <property type="entry name" value="WH-like_DNA-bd_sf"/>
</dbReference>
<keyword evidence="5" id="KW-1185">Reference proteome</keyword>
<dbReference type="SUPFAM" id="SSF46785">
    <property type="entry name" value="Winged helix' DNA-binding domain"/>
    <property type="match status" value="1"/>
</dbReference>
<dbReference type="InterPro" id="IPR000600">
    <property type="entry name" value="ROK"/>
</dbReference>
<dbReference type="InterPro" id="IPR043129">
    <property type="entry name" value="ATPase_NBD"/>
</dbReference>
<dbReference type="InterPro" id="IPR000835">
    <property type="entry name" value="HTH_MarR-typ"/>
</dbReference>